<reference evidence="1" key="1">
    <citation type="submission" date="2024-02" db="EMBL/GenBank/DDBJ databases">
        <title>Metagenome Assembled Genome of Zalaria obscura JY119.</title>
        <authorList>
            <person name="Vighnesh L."/>
            <person name="Jagadeeshwari U."/>
            <person name="Venkata Ramana C."/>
            <person name="Sasikala C."/>
        </authorList>
    </citation>
    <scope>NUCLEOTIDE SEQUENCE</scope>
    <source>
        <strain evidence="1">JY119</strain>
    </source>
</reference>
<proteinExistence type="predicted"/>
<evidence type="ECO:0000313" key="2">
    <source>
        <dbReference type="Proteomes" id="UP001320706"/>
    </source>
</evidence>
<dbReference type="Proteomes" id="UP001320706">
    <property type="component" value="Unassembled WGS sequence"/>
</dbReference>
<comment type="caution">
    <text evidence="1">The sequence shown here is derived from an EMBL/GenBank/DDBJ whole genome shotgun (WGS) entry which is preliminary data.</text>
</comment>
<gene>
    <name evidence="1" type="ORF">M8818_006673</name>
</gene>
<keyword evidence="2" id="KW-1185">Reference proteome</keyword>
<protein>
    <submittedName>
        <fullName evidence="1">Uncharacterized protein</fullName>
    </submittedName>
</protein>
<organism evidence="1 2">
    <name type="scientific">Zalaria obscura</name>
    <dbReference type="NCBI Taxonomy" id="2024903"/>
    <lineage>
        <taxon>Eukaryota</taxon>
        <taxon>Fungi</taxon>
        <taxon>Dikarya</taxon>
        <taxon>Ascomycota</taxon>
        <taxon>Pezizomycotina</taxon>
        <taxon>Dothideomycetes</taxon>
        <taxon>Dothideomycetidae</taxon>
        <taxon>Dothideales</taxon>
        <taxon>Zalariaceae</taxon>
        <taxon>Zalaria</taxon>
    </lineage>
</organism>
<sequence>MSEPNPTGSYPSPSMQQYASNGQQHPEAYQASPPTANMSQPPVLPPIQHLDGQAPPQVQQPPPPQQQQPQYYAPPPINGAQMQHPHPPPPPQNPYAYPENTMPPGPMPPNGTPNGHAAMRYPLPPQSMDARQMSGGRHKKEIKRRTKTGCLTCRKRRIKCDEGHPTCRNCQKSKRECLGYDPIFKSQNAPAPIQPAPGTLHSPPNAEPSSSHAGQIPPQYTQAPQGYAPAVSAGFPPGPPPNAPIDPSYEYGAALDPALSADQVAGHMGPGMATYTTTLHAERKRKCTLDQSRRKQLRRLTFIIVKFIAIDDLFTLNGAVPNFPSPHEHSEPVSPPGMEEVRAMYRAEYAPALDKWFETTWYTRSGEAILDGHNEISHYFKHCVDRFRKHTDRPEETVVLPSLEARLIWKLAELPRSVAPQDSYVQTLQQRLDIVEDILTGQFLEEQKIPAAPGQDPHQISYSQDQWFADSFWHQLGRFLSIRDDTLDANNAAKLSETMTGMRNILSMLENRDVLYSMAIARHYGGRMAEYHPDKTLVATSNDPEDPLNKLRIAMGFLANQEGAGTTQVVQRFCGMVRRSWELLRSDHVTHPGPPGPAA</sequence>
<evidence type="ECO:0000313" key="1">
    <source>
        <dbReference type="EMBL" id="KAK8196508.1"/>
    </source>
</evidence>
<dbReference type="EMBL" id="JAMKPW020000041">
    <property type="protein sequence ID" value="KAK8196508.1"/>
    <property type="molecule type" value="Genomic_DNA"/>
</dbReference>
<accession>A0ACC3S4L7</accession>
<name>A0ACC3S4L7_9PEZI</name>